<dbReference type="RefSeq" id="XP_007828399.1">
    <property type="nucleotide sequence ID" value="XM_007830208.1"/>
</dbReference>
<dbReference type="PANTHER" id="PTHR11474:SF125">
    <property type="entry name" value="N-ACETYL-6-HYDROXYTRYPTOPHAN OXIDASE IVOB-RELATED"/>
    <property type="match status" value="1"/>
</dbReference>
<dbReference type="STRING" id="1229662.W3XPA1"/>
<evidence type="ECO:0000259" key="4">
    <source>
        <dbReference type="PROSITE" id="PS00497"/>
    </source>
</evidence>
<dbReference type="GO" id="GO:0016491">
    <property type="term" value="F:oxidoreductase activity"/>
    <property type="evidence" value="ECO:0007669"/>
    <property type="project" value="UniProtKB-KW"/>
</dbReference>
<dbReference type="Pfam" id="PF00264">
    <property type="entry name" value="Tyrosinase"/>
    <property type="match status" value="1"/>
</dbReference>
<dbReference type="SUPFAM" id="SSF48056">
    <property type="entry name" value="Di-copper centre-containing domain"/>
    <property type="match status" value="1"/>
</dbReference>
<reference evidence="7" key="1">
    <citation type="journal article" date="2015" name="BMC Genomics">
        <title>Genomic and transcriptomic analysis of the endophytic fungus Pestalotiopsis fici reveals its lifestyle and high potential for synthesis of natural products.</title>
        <authorList>
            <person name="Wang X."/>
            <person name="Zhang X."/>
            <person name="Liu L."/>
            <person name="Xiang M."/>
            <person name="Wang W."/>
            <person name="Sun X."/>
            <person name="Che Y."/>
            <person name="Guo L."/>
            <person name="Liu G."/>
            <person name="Guo L."/>
            <person name="Wang C."/>
            <person name="Yin W.B."/>
            <person name="Stadler M."/>
            <person name="Zhang X."/>
            <person name="Liu X."/>
        </authorList>
    </citation>
    <scope>NUCLEOTIDE SEQUENCE [LARGE SCALE GENOMIC DNA]</scope>
    <source>
        <strain evidence="7">W106-1 / CGMCC3.15140</strain>
    </source>
</reference>
<organism evidence="6 7">
    <name type="scientific">Pestalotiopsis fici (strain W106-1 / CGMCC3.15140)</name>
    <dbReference type="NCBI Taxonomy" id="1229662"/>
    <lineage>
        <taxon>Eukaryota</taxon>
        <taxon>Fungi</taxon>
        <taxon>Dikarya</taxon>
        <taxon>Ascomycota</taxon>
        <taxon>Pezizomycotina</taxon>
        <taxon>Sordariomycetes</taxon>
        <taxon>Xylariomycetidae</taxon>
        <taxon>Amphisphaeriales</taxon>
        <taxon>Sporocadaceae</taxon>
        <taxon>Pestalotiopsis</taxon>
    </lineage>
</organism>
<dbReference type="EMBL" id="KI912109">
    <property type="protein sequence ID" value="ETS87799.1"/>
    <property type="molecule type" value="Genomic_DNA"/>
</dbReference>
<accession>W3XPA1</accession>
<gene>
    <name evidence="6" type="ORF">PFICI_01627</name>
</gene>
<dbReference type="GO" id="GO:0046872">
    <property type="term" value="F:metal ion binding"/>
    <property type="evidence" value="ECO:0007669"/>
    <property type="project" value="UniProtKB-KW"/>
</dbReference>
<feature type="domain" description="Tyrosinase copper-binding" evidence="5">
    <location>
        <begin position="297"/>
        <end position="308"/>
    </location>
</feature>
<dbReference type="GeneID" id="19266640"/>
<sequence>MKSIVPIFCVIAPSLLGTASASTNSTLDALVLASTDNIQAILTERSSWNVSKTCTAENVAVRKEWSTLTSLEKLDYIDAVKCLMNTKPITPLSAAPGVRSRFDDFGALHVNKTSIIHWTSYFFTWHRYYTWLYESALRDECGYNGTQPYWDWSSTDTIAKHPLFDGTATSISGNGAPANHTSIIYLPTPDIINSTLPSGSGGGCLTSGPFANFTVTLGPHGAPLNDGLQLNERCLTRDFRDWYLQEYLSYDNVTTAIVQPDLQSYSNVMGSTYGGLHDGGHQSIGGLQDDLWASSQDPYFFFHHAQIDRIWSLWQGLGQDIRTKQVSDTITIRNLPPSANGTLETVVDMGFLAEAKTIGELSSTIDGPFCYVYA</sequence>
<dbReference type="InterPro" id="IPR008922">
    <property type="entry name" value="Di-copper_centre_dom_sf"/>
</dbReference>
<evidence type="ECO:0000313" key="7">
    <source>
        <dbReference type="Proteomes" id="UP000030651"/>
    </source>
</evidence>
<feature type="chain" id="PRO_5004834935" description="Tyrosinase copper-binding domain-containing protein" evidence="3">
    <location>
        <begin position="22"/>
        <end position="374"/>
    </location>
</feature>
<evidence type="ECO:0000313" key="6">
    <source>
        <dbReference type="EMBL" id="ETS87799.1"/>
    </source>
</evidence>
<dbReference type="InParanoid" id="W3XPA1"/>
<dbReference type="eggNOG" id="ENOG502RM4B">
    <property type="taxonomic scope" value="Eukaryota"/>
</dbReference>
<dbReference type="PROSITE" id="PS00497">
    <property type="entry name" value="TYROSINASE_1"/>
    <property type="match status" value="1"/>
</dbReference>
<dbReference type="KEGG" id="pfy:PFICI_01627"/>
<feature type="domain" description="Tyrosinase copper-binding" evidence="4">
    <location>
        <begin position="117"/>
        <end position="134"/>
    </location>
</feature>
<keyword evidence="3" id="KW-0732">Signal</keyword>
<dbReference type="Proteomes" id="UP000030651">
    <property type="component" value="Unassembled WGS sequence"/>
</dbReference>
<evidence type="ECO:0000256" key="2">
    <source>
        <dbReference type="ARBA" id="ARBA00023002"/>
    </source>
</evidence>
<dbReference type="InterPro" id="IPR002227">
    <property type="entry name" value="Tyrosinase_Cu-bd"/>
</dbReference>
<dbReference type="PROSITE" id="PS00498">
    <property type="entry name" value="TYROSINASE_2"/>
    <property type="match status" value="1"/>
</dbReference>
<evidence type="ECO:0000256" key="3">
    <source>
        <dbReference type="SAM" id="SignalP"/>
    </source>
</evidence>
<feature type="signal peptide" evidence="3">
    <location>
        <begin position="1"/>
        <end position="21"/>
    </location>
</feature>
<evidence type="ECO:0000256" key="1">
    <source>
        <dbReference type="ARBA" id="ARBA00022723"/>
    </source>
</evidence>
<name>W3XPA1_PESFW</name>
<evidence type="ECO:0000259" key="5">
    <source>
        <dbReference type="PROSITE" id="PS00498"/>
    </source>
</evidence>
<dbReference type="InterPro" id="IPR050316">
    <property type="entry name" value="Tyrosinase/Hemocyanin"/>
</dbReference>
<dbReference type="OrthoDB" id="6132182at2759"/>
<keyword evidence="1" id="KW-0479">Metal-binding</keyword>
<dbReference type="PRINTS" id="PR00092">
    <property type="entry name" value="TYROSINASE"/>
</dbReference>
<protein>
    <recommendedName>
        <fullName evidence="4 5">Tyrosinase copper-binding domain-containing protein</fullName>
    </recommendedName>
</protein>
<keyword evidence="2" id="KW-0560">Oxidoreductase</keyword>
<dbReference type="Gene3D" id="1.10.1280.10">
    <property type="entry name" value="Di-copper center containing domain from catechol oxidase"/>
    <property type="match status" value="1"/>
</dbReference>
<dbReference type="AlphaFoldDB" id="W3XPA1"/>
<keyword evidence="7" id="KW-1185">Reference proteome</keyword>
<proteinExistence type="predicted"/>
<dbReference type="OMA" id="CLTRDIN"/>
<dbReference type="HOGENOM" id="CLU_035914_0_1_1"/>
<dbReference type="PANTHER" id="PTHR11474">
    <property type="entry name" value="TYROSINASE FAMILY MEMBER"/>
    <property type="match status" value="1"/>
</dbReference>